<evidence type="ECO:0008006" key="3">
    <source>
        <dbReference type="Google" id="ProtNLM"/>
    </source>
</evidence>
<dbReference type="OrthoDB" id="3219396at2759"/>
<keyword evidence="2" id="KW-1185">Reference proteome</keyword>
<dbReference type="InterPro" id="IPR036047">
    <property type="entry name" value="F-box-like_dom_sf"/>
</dbReference>
<reference evidence="1" key="2">
    <citation type="submission" date="2021-10" db="EMBL/GenBank/DDBJ databases">
        <title>Phylogenomics reveals ancestral predisposition of the termite-cultivated fungus Termitomyces towards a domesticated lifestyle.</title>
        <authorList>
            <person name="Auxier B."/>
            <person name="Grum-Grzhimaylo A."/>
            <person name="Cardenas M.E."/>
            <person name="Lodge J.D."/>
            <person name="Laessoe T."/>
            <person name="Pedersen O."/>
            <person name="Smith M.E."/>
            <person name="Kuyper T.W."/>
            <person name="Franco-Molano E.A."/>
            <person name="Baroni T.J."/>
            <person name="Aanen D.K."/>
        </authorList>
    </citation>
    <scope>NUCLEOTIDE SEQUENCE</scope>
    <source>
        <strain evidence="1">D49</strain>
    </source>
</reference>
<name>A0A9P7FSL9_9AGAR</name>
<evidence type="ECO:0000313" key="2">
    <source>
        <dbReference type="Proteomes" id="UP000717328"/>
    </source>
</evidence>
<gene>
    <name evidence="1" type="ORF">H0H81_008475</name>
</gene>
<dbReference type="AlphaFoldDB" id="A0A9P7FSL9"/>
<dbReference type="EMBL" id="JABCKI010005949">
    <property type="protein sequence ID" value="KAG5636304.1"/>
    <property type="molecule type" value="Genomic_DNA"/>
</dbReference>
<protein>
    <recommendedName>
        <fullName evidence="3">F-box domain-containing protein</fullName>
    </recommendedName>
</protein>
<dbReference type="SUPFAM" id="SSF81383">
    <property type="entry name" value="F-box domain"/>
    <property type="match status" value="1"/>
</dbReference>
<sequence>MHLTQTLSAATTLPKYLLSQVGLFTTCYIQRVPMDVFVDYIFPHLSVEEIMCLRRVNKTFFLLTHEPIIWKRFLVELNVNVPPIRPTFRYALKDTDFEFEQLVSRAISLEDNWRKKHTVPRSHASVFTNASSVLDMVILPGGKYLVASIHTEDRYWIVIYCLDHPLGPRAICRAPTRTKAFKLQAKYMKHEGKQVIMMTYVRRTWAEGGPTNIDPSEYGFKTKIDPAYPVVNELLCLSVSLDRLEALADPRLLPQSPEVRLIALAHMKGPFRQVASAIARHPIEHVSLYEQRGAPMLSLAQPDQLVIIDIAGSSVTTLNLGRHPQYQENDHEIRAYRVLPNQNEVLLFRTVYLGLDPASPEVPMVLNILEIFELPQELDGTCYIGEPKSLYILGRQAVRVAHISDYEGPSTHGEPYYLQAESQPLPPISVFMETQNPTAIIHYVVWPELEVTPQGVQKYTYVLNWVCFQTRHHTDPFVAHIIPGSFRCLVYTTHRDDRTDNPKAFRIRRYINPEFARKDYTVNRVNRHSPTILSRGLPKMPVNIYGTLPIPAASAELYASKGISAIAFDEGIGRVCIAAANTPQIEILDFSSAVPLDNRFHAWKRERALLN</sequence>
<dbReference type="Proteomes" id="UP000717328">
    <property type="component" value="Unassembled WGS sequence"/>
</dbReference>
<comment type="caution">
    <text evidence="1">The sequence shown here is derived from an EMBL/GenBank/DDBJ whole genome shotgun (WGS) entry which is preliminary data.</text>
</comment>
<proteinExistence type="predicted"/>
<organism evidence="1 2">
    <name type="scientific">Sphagnurus paluster</name>
    <dbReference type="NCBI Taxonomy" id="117069"/>
    <lineage>
        <taxon>Eukaryota</taxon>
        <taxon>Fungi</taxon>
        <taxon>Dikarya</taxon>
        <taxon>Basidiomycota</taxon>
        <taxon>Agaricomycotina</taxon>
        <taxon>Agaricomycetes</taxon>
        <taxon>Agaricomycetidae</taxon>
        <taxon>Agaricales</taxon>
        <taxon>Tricholomatineae</taxon>
        <taxon>Lyophyllaceae</taxon>
        <taxon>Sphagnurus</taxon>
    </lineage>
</organism>
<reference evidence="1" key="1">
    <citation type="submission" date="2021-02" db="EMBL/GenBank/DDBJ databases">
        <authorList>
            <person name="Nieuwenhuis M."/>
            <person name="Van De Peppel L.J.J."/>
        </authorList>
    </citation>
    <scope>NUCLEOTIDE SEQUENCE</scope>
    <source>
        <strain evidence="1">D49</strain>
    </source>
</reference>
<accession>A0A9P7FSL9</accession>
<evidence type="ECO:0000313" key="1">
    <source>
        <dbReference type="EMBL" id="KAG5636304.1"/>
    </source>
</evidence>